<sequence length="254" mass="28321">MTLLPWDDPRIQRALGHADRKPTVFDGPDTDFLSRLPKAPPTRSTNPFAKENRSDTLLAIGSGMMRGGNFGESLANAADTILSRRQDLRKANVRQSTLGGPDDAFEITVDPETGERSYTPVQAFQNYLEEQKASKNQPKADDVIKQRGAVMGSILQAPKEQRATLYERVVSDPQFAALGLPPTWDEGIATTYRDRAISPADQLKIDILRQRAEDSRIDDERDYQIQSQKLNAPPSTRRSRINPNNADLSYLLGQ</sequence>
<reference evidence="3" key="1">
    <citation type="submission" date="2016-11" db="EMBL/GenBank/DDBJ databases">
        <title>Complete Genome Sequence of alachlor-degrading Sphingomonas sp. strain JJ-A5.</title>
        <authorList>
            <person name="Lee H."/>
            <person name="Ka J.-O."/>
        </authorList>
    </citation>
    <scope>NUCLEOTIDE SEQUENCE [LARGE SCALE GENOMIC DNA]</scope>
    <source>
        <strain evidence="3">JJ-A5</strain>
    </source>
</reference>
<dbReference type="EMBL" id="CP018221">
    <property type="protein sequence ID" value="API58520.1"/>
    <property type="molecule type" value="Genomic_DNA"/>
</dbReference>
<dbReference type="KEGG" id="sphj:BSL82_03695"/>
<organism evidence="2 3">
    <name type="scientific">Tardibacter chloracetimidivorans</name>
    <dbReference type="NCBI Taxonomy" id="1921510"/>
    <lineage>
        <taxon>Bacteria</taxon>
        <taxon>Pseudomonadati</taxon>
        <taxon>Pseudomonadota</taxon>
        <taxon>Alphaproteobacteria</taxon>
        <taxon>Sphingomonadales</taxon>
        <taxon>Sphingomonadaceae</taxon>
        <taxon>Tardibacter</taxon>
    </lineage>
</organism>
<name>A0A1L3ZSC9_9SPHN</name>
<feature type="region of interest" description="Disordered" evidence="1">
    <location>
        <begin position="219"/>
        <end position="246"/>
    </location>
</feature>
<evidence type="ECO:0000313" key="3">
    <source>
        <dbReference type="Proteomes" id="UP000182063"/>
    </source>
</evidence>
<keyword evidence="3" id="KW-1185">Reference proteome</keyword>
<protein>
    <submittedName>
        <fullName evidence="2">Uncharacterized protein</fullName>
    </submittedName>
</protein>
<dbReference type="Proteomes" id="UP000182063">
    <property type="component" value="Chromosome"/>
</dbReference>
<dbReference type="AlphaFoldDB" id="A0A1L3ZSC9"/>
<feature type="compositionally biased region" description="Polar residues" evidence="1">
    <location>
        <begin position="224"/>
        <end position="246"/>
    </location>
</feature>
<evidence type="ECO:0000313" key="2">
    <source>
        <dbReference type="EMBL" id="API58520.1"/>
    </source>
</evidence>
<proteinExistence type="predicted"/>
<dbReference type="STRING" id="1921510.BSL82_03695"/>
<gene>
    <name evidence="2" type="ORF">BSL82_03695</name>
</gene>
<evidence type="ECO:0000256" key="1">
    <source>
        <dbReference type="SAM" id="MobiDB-lite"/>
    </source>
</evidence>
<accession>A0A1L3ZSC9</accession>